<gene>
    <name evidence="2" type="ORF">SAMN05216439_1668</name>
</gene>
<evidence type="ECO:0008006" key="4">
    <source>
        <dbReference type="Google" id="ProtNLM"/>
    </source>
</evidence>
<organism evidence="2 3">
    <name type="scientific">Methanobrevibacter gottschalkii</name>
    <dbReference type="NCBI Taxonomy" id="190974"/>
    <lineage>
        <taxon>Archaea</taxon>
        <taxon>Methanobacteriati</taxon>
        <taxon>Methanobacteriota</taxon>
        <taxon>Methanomada group</taxon>
        <taxon>Methanobacteria</taxon>
        <taxon>Methanobacteriales</taxon>
        <taxon>Methanobacteriaceae</taxon>
        <taxon>Methanobrevibacter</taxon>
    </lineage>
</organism>
<feature type="transmembrane region" description="Helical" evidence="1">
    <location>
        <begin position="71"/>
        <end position="91"/>
    </location>
</feature>
<feature type="transmembrane region" description="Helical" evidence="1">
    <location>
        <begin position="123"/>
        <end position="144"/>
    </location>
</feature>
<keyword evidence="1" id="KW-1133">Transmembrane helix</keyword>
<sequence>MTSITDCVVEGLKYPFNDLKKVLSFGVLFALINLISLDITTKFIDAVIKYSKLYPSASNVFHLSQLPANDIYMIIALLIISFIIVLFINGYEWNIVRFSIDKKEDLPEFSNVLKMFVNGVKYFLVNVAYNIIPIVLLIIGLALFNESYSPIIILISVLLFLIAYFILIMALNNMVAHDSIKKAFDLREITKNISNLGWGKYIGIIVFTLIVYLVIMVAVGVILFFITVFIISAITDQSMIISIFLAIIEGLFILPYVEIFFSRVFGSIYRESIK</sequence>
<keyword evidence="1" id="KW-0812">Transmembrane</keyword>
<dbReference type="EMBL" id="FOAK01000007">
    <property type="protein sequence ID" value="SEK92378.1"/>
    <property type="molecule type" value="Genomic_DNA"/>
</dbReference>
<evidence type="ECO:0000313" key="2">
    <source>
        <dbReference type="EMBL" id="SEK92378.1"/>
    </source>
</evidence>
<protein>
    <recommendedName>
        <fullName evidence="4">Membrane domain of glycerophosphoryl diester phosphodiesterase</fullName>
    </recommendedName>
</protein>
<dbReference type="AlphaFoldDB" id="A0A1H7L071"/>
<dbReference type="RefSeq" id="WP_069575057.1">
    <property type="nucleotide sequence ID" value="NZ_FOAK01000007.1"/>
</dbReference>
<evidence type="ECO:0000313" key="3">
    <source>
        <dbReference type="Proteomes" id="UP000199506"/>
    </source>
</evidence>
<dbReference type="OrthoDB" id="107590at2157"/>
<name>A0A1H7L071_9EURY</name>
<dbReference type="Proteomes" id="UP000199506">
    <property type="component" value="Unassembled WGS sequence"/>
</dbReference>
<accession>A0A1H7L071</accession>
<feature type="transmembrane region" description="Helical" evidence="1">
    <location>
        <begin position="150"/>
        <end position="171"/>
    </location>
</feature>
<feature type="transmembrane region" description="Helical" evidence="1">
    <location>
        <begin position="22"/>
        <end position="44"/>
    </location>
</feature>
<keyword evidence="1" id="KW-0472">Membrane</keyword>
<feature type="transmembrane region" description="Helical" evidence="1">
    <location>
        <begin position="240"/>
        <end position="261"/>
    </location>
</feature>
<dbReference type="STRING" id="190974.SAMN05216439_1668"/>
<reference evidence="2 3" key="1">
    <citation type="submission" date="2016-10" db="EMBL/GenBank/DDBJ databases">
        <authorList>
            <person name="de Groot N.N."/>
        </authorList>
    </citation>
    <scope>NUCLEOTIDE SEQUENCE [LARGE SCALE GENOMIC DNA]</scope>
    <source>
        <strain evidence="2 3">DSM 11978</strain>
    </source>
</reference>
<evidence type="ECO:0000256" key="1">
    <source>
        <dbReference type="SAM" id="Phobius"/>
    </source>
</evidence>
<feature type="transmembrane region" description="Helical" evidence="1">
    <location>
        <begin position="201"/>
        <end position="234"/>
    </location>
</feature>
<proteinExistence type="predicted"/>
<dbReference type="Pfam" id="PF13197">
    <property type="entry name" value="DUF4013"/>
    <property type="match status" value="1"/>
</dbReference>
<dbReference type="InterPro" id="IPR025098">
    <property type="entry name" value="DUF4013"/>
</dbReference>